<gene>
    <name evidence="1" type="ORF">RI845_16050</name>
</gene>
<organism evidence="1 2">
    <name type="scientific">Thalassotalea nanhaiensis</name>
    <dbReference type="NCBI Taxonomy" id="3065648"/>
    <lineage>
        <taxon>Bacteria</taxon>
        <taxon>Pseudomonadati</taxon>
        <taxon>Pseudomonadota</taxon>
        <taxon>Gammaproteobacteria</taxon>
        <taxon>Alteromonadales</taxon>
        <taxon>Colwelliaceae</taxon>
        <taxon>Thalassotalea</taxon>
    </lineage>
</organism>
<reference evidence="2" key="1">
    <citation type="submission" date="2023-09" db="EMBL/GenBank/DDBJ databases">
        <authorList>
            <person name="Zhang C."/>
        </authorList>
    </citation>
    <scope>NUCLEOTIDE SEQUENCE [LARGE SCALE GENOMIC DNA]</scope>
    <source>
        <strain evidence="2">SQ345</strain>
    </source>
</reference>
<keyword evidence="2" id="KW-1185">Reference proteome</keyword>
<proteinExistence type="predicted"/>
<protein>
    <recommendedName>
        <fullName evidence="3">TnsA endonuclease N-terminal domain-containing protein</fullName>
    </recommendedName>
</protein>
<dbReference type="Proteomes" id="UP001248581">
    <property type="component" value="Chromosome"/>
</dbReference>
<sequence>MHRNKRKHRKHRSRPTIRFFSKKNHCPIWCQSYLEMLFALLLEFDDDVESYASQVESIHSPVGSYTPDFLVKYVDGTSFHFEVHHPALLNDEYQEKFAAYQQYIREHSDEPLTLITDLGVSEQALKTLQNLYYFKNKFELKTILCQLTELPVEISFEQLAQYLGKFHRMYKQLLKAMLAEHWYIFDIDKPLTNDSLLYRNY</sequence>
<dbReference type="EMBL" id="CP134146">
    <property type="protein sequence ID" value="WNC68024.1"/>
    <property type="molecule type" value="Genomic_DNA"/>
</dbReference>
<evidence type="ECO:0000313" key="2">
    <source>
        <dbReference type="Proteomes" id="UP001248581"/>
    </source>
</evidence>
<evidence type="ECO:0008006" key="3">
    <source>
        <dbReference type="Google" id="ProtNLM"/>
    </source>
</evidence>
<name>A0ABY9TGV7_9GAMM</name>
<evidence type="ECO:0000313" key="1">
    <source>
        <dbReference type="EMBL" id="WNC68024.1"/>
    </source>
</evidence>
<dbReference type="RefSeq" id="WP_348387182.1">
    <property type="nucleotide sequence ID" value="NZ_CP134146.1"/>
</dbReference>
<accession>A0ABY9TGV7</accession>